<reference evidence="7 8" key="1">
    <citation type="submission" date="2017-07" db="EMBL/GenBank/DDBJ databases">
        <title>Phylogenetic study on the rhizospheric bacterium Ochrobactrum sp. A44.</title>
        <authorList>
            <person name="Krzyzanowska D.M."/>
            <person name="Ossowicki A."/>
            <person name="Rajewska M."/>
            <person name="Maciag T."/>
            <person name="Kaczynski Z."/>
            <person name="Czerwicka M."/>
            <person name="Jafra S."/>
        </authorList>
    </citation>
    <scope>NUCLEOTIDE SEQUENCE [LARGE SCALE GENOMIC DNA]</scope>
    <source>
        <strain evidence="7 8">CCUG 30717</strain>
    </source>
</reference>
<keyword evidence="2" id="KW-0805">Transcription regulation</keyword>
<dbReference type="SUPFAM" id="SSF88946">
    <property type="entry name" value="Sigma2 domain of RNA polymerase sigma factors"/>
    <property type="match status" value="1"/>
</dbReference>
<dbReference type="SUPFAM" id="SSF88659">
    <property type="entry name" value="Sigma3 and sigma4 domains of RNA polymerase sigma factors"/>
    <property type="match status" value="1"/>
</dbReference>
<protein>
    <submittedName>
        <fullName evidence="7">RNA polymerase sigma factor, sigma-70 family protein</fullName>
    </submittedName>
</protein>
<comment type="similarity">
    <text evidence="1">Belongs to the sigma-70 factor family. ECF subfamily.</text>
</comment>
<dbReference type="Gene3D" id="1.10.10.10">
    <property type="entry name" value="Winged helix-like DNA-binding domain superfamily/Winged helix DNA-binding domain"/>
    <property type="match status" value="1"/>
</dbReference>
<dbReference type="Gene3D" id="1.10.1740.10">
    <property type="match status" value="1"/>
</dbReference>
<dbReference type="EMBL" id="NNRM01000039">
    <property type="protein sequence ID" value="OYR23716.1"/>
    <property type="molecule type" value="Genomic_DNA"/>
</dbReference>
<dbReference type="Pfam" id="PF08281">
    <property type="entry name" value="Sigma70_r4_2"/>
    <property type="match status" value="1"/>
</dbReference>
<dbReference type="InterPro" id="IPR013249">
    <property type="entry name" value="RNA_pol_sigma70_r4_t2"/>
</dbReference>
<dbReference type="InterPro" id="IPR007627">
    <property type="entry name" value="RNA_pol_sigma70_r2"/>
</dbReference>
<keyword evidence="4" id="KW-0804">Transcription</keyword>
<gene>
    <name evidence="7" type="ORF">CEV34_3720</name>
</gene>
<feature type="domain" description="RNA polymerase sigma-70 region 2" evidence="5">
    <location>
        <begin position="11"/>
        <end position="75"/>
    </location>
</feature>
<evidence type="ECO:0000259" key="6">
    <source>
        <dbReference type="Pfam" id="PF08281"/>
    </source>
</evidence>
<evidence type="ECO:0000256" key="1">
    <source>
        <dbReference type="ARBA" id="ARBA00010641"/>
    </source>
</evidence>
<feature type="domain" description="RNA polymerase sigma factor 70 region 4 type 2" evidence="6">
    <location>
        <begin position="106"/>
        <end position="156"/>
    </location>
</feature>
<dbReference type="InterPro" id="IPR036388">
    <property type="entry name" value="WH-like_DNA-bd_sf"/>
</dbReference>
<keyword evidence="3" id="KW-0731">Sigma factor</keyword>
<keyword evidence="8" id="KW-1185">Reference proteome</keyword>
<dbReference type="GO" id="GO:0003677">
    <property type="term" value="F:DNA binding"/>
    <property type="evidence" value="ECO:0007669"/>
    <property type="project" value="InterPro"/>
</dbReference>
<evidence type="ECO:0000256" key="3">
    <source>
        <dbReference type="ARBA" id="ARBA00023082"/>
    </source>
</evidence>
<dbReference type="InterPro" id="IPR013325">
    <property type="entry name" value="RNA_pol_sigma_r2"/>
</dbReference>
<dbReference type="InterPro" id="IPR013324">
    <property type="entry name" value="RNA_pol_sigma_r3/r4-like"/>
</dbReference>
<accession>A0A256G9V1</accession>
<sequence length="163" mass="18806">MDAKSDEIDALYRAERQRLERMVVRKIGAPNASDVVQDVFVRLWGKTREHIILTPAYLRRCVRNAVIDLIRVENRHKKLPEMLTEEQYAVPVPTPEQIVIAINDVRRIDEAIRSLPERARHIFLLNRIHGCSYDEIAEALDISYSTVERDMAKAILSCKNAAE</sequence>
<dbReference type="NCBIfam" id="TIGR02937">
    <property type="entry name" value="sigma70-ECF"/>
    <property type="match status" value="1"/>
</dbReference>
<organism evidence="7 8">
    <name type="scientific">Brucella pseudogrignonensis</name>
    <dbReference type="NCBI Taxonomy" id="419475"/>
    <lineage>
        <taxon>Bacteria</taxon>
        <taxon>Pseudomonadati</taxon>
        <taxon>Pseudomonadota</taxon>
        <taxon>Alphaproteobacteria</taxon>
        <taxon>Hyphomicrobiales</taxon>
        <taxon>Brucellaceae</taxon>
        <taxon>Brucella/Ochrobactrum group</taxon>
        <taxon>Brucella</taxon>
    </lineage>
</organism>
<evidence type="ECO:0000259" key="5">
    <source>
        <dbReference type="Pfam" id="PF04542"/>
    </source>
</evidence>
<dbReference type="InterPro" id="IPR039425">
    <property type="entry name" value="RNA_pol_sigma-70-like"/>
</dbReference>
<evidence type="ECO:0000313" key="7">
    <source>
        <dbReference type="EMBL" id="OYR23716.1"/>
    </source>
</evidence>
<name>A0A256G9V1_9HYPH</name>
<evidence type="ECO:0000256" key="4">
    <source>
        <dbReference type="ARBA" id="ARBA00023163"/>
    </source>
</evidence>
<dbReference type="PANTHER" id="PTHR43133:SF63">
    <property type="entry name" value="RNA POLYMERASE SIGMA FACTOR FECI-RELATED"/>
    <property type="match status" value="1"/>
</dbReference>
<proteinExistence type="inferred from homology"/>
<dbReference type="InterPro" id="IPR014284">
    <property type="entry name" value="RNA_pol_sigma-70_dom"/>
</dbReference>
<evidence type="ECO:0000256" key="2">
    <source>
        <dbReference type="ARBA" id="ARBA00023015"/>
    </source>
</evidence>
<dbReference type="CDD" id="cd06171">
    <property type="entry name" value="Sigma70_r4"/>
    <property type="match status" value="1"/>
</dbReference>
<dbReference type="RefSeq" id="WP_007881524.1">
    <property type="nucleotide sequence ID" value="NZ_JBBGZF010000003.1"/>
</dbReference>
<dbReference type="Pfam" id="PF04542">
    <property type="entry name" value="Sigma70_r2"/>
    <property type="match status" value="1"/>
</dbReference>
<evidence type="ECO:0000313" key="8">
    <source>
        <dbReference type="Proteomes" id="UP000216188"/>
    </source>
</evidence>
<dbReference type="Proteomes" id="UP000216188">
    <property type="component" value="Unassembled WGS sequence"/>
</dbReference>
<dbReference type="STRING" id="419475.A8A54_21600"/>
<dbReference type="PANTHER" id="PTHR43133">
    <property type="entry name" value="RNA POLYMERASE ECF-TYPE SIGMA FACTO"/>
    <property type="match status" value="1"/>
</dbReference>
<comment type="caution">
    <text evidence="7">The sequence shown here is derived from an EMBL/GenBank/DDBJ whole genome shotgun (WGS) entry which is preliminary data.</text>
</comment>
<dbReference type="GO" id="GO:0006352">
    <property type="term" value="P:DNA-templated transcription initiation"/>
    <property type="evidence" value="ECO:0007669"/>
    <property type="project" value="InterPro"/>
</dbReference>
<dbReference type="AlphaFoldDB" id="A0A256G9V1"/>
<dbReference type="GO" id="GO:0016987">
    <property type="term" value="F:sigma factor activity"/>
    <property type="evidence" value="ECO:0007669"/>
    <property type="project" value="UniProtKB-KW"/>
</dbReference>